<dbReference type="InterPro" id="IPR046859">
    <property type="entry name" value="RGPA/RALGAPB_N"/>
</dbReference>
<dbReference type="Pfam" id="PF02145">
    <property type="entry name" value="Rap_GAP"/>
    <property type="match status" value="1"/>
</dbReference>
<dbReference type="InterPro" id="IPR000331">
    <property type="entry name" value="Rap/Ran_GAP_dom"/>
</dbReference>
<reference evidence="4" key="1">
    <citation type="submission" date="2022-08" db="EMBL/GenBank/DDBJ databases">
        <title>Novel sulfate-reducing endosymbionts in the free-living metamonad Anaeramoeba.</title>
        <authorList>
            <person name="Jerlstrom-Hultqvist J."/>
            <person name="Cepicka I."/>
            <person name="Gallot-Lavallee L."/>
            <person name="Salas-Leiva D."/>
            <person name="Curtis B.A."/>
            <person name="Zahonova K."/>
            <person name="Pipaliya S."/>
            <person name="Dacks J."/>
            <person name="Roger A.J."/>
        </authorList>
    </citation>
    <scope>NUCLEOTIDE SEQUENCE</scope>
    <source>
        <strain evidence="4">Schooner1</strain>
    </source>
</reference>
<dbReference type="PROSITE" id="PS50085">
    <property type="entry name" value="RAPGAP"/>
    <property type="match status" value="1"/>
</dbReference>
<dbReference type="SUPFAM" id="SSF111347">
    <property type="entry name" value="Rap/Ran-GAP"/>
    <property type="match status" value="1"/>
</dbReference>
<evidence type="ECO:0000313" key="5">
    <source>
        <dbReference type="Proteomes" id="UP001150062"/>
    </source>
</evidence>
<comment type="caution">
    <text evidence="4">The sequence shown here is derived from an EMBL/GenBank/DDBJ whole genome shotgun (WGS) entry which is preliminary data.</text>
</comment>
<dbReference type="PANTHER" id="PTHR21344:SF1">
    <property type="entry name" value="RAL GTPASE-ACTIVATING PROTEIN SUBUNIT BETA"/>
    <property type="match status" value="1"/>
</dbReference>
<dbReference type="PANTHER" id="PTHR21344">
    <property type="entry name" value="RAL GTPASE-ACTIVATING PROTEIN SUBUNIT BETA"/>
    <property type="match status" value="1"/>
</dbReference>
<dbReference type="InterPro" id="IPR039930">
    <property type="entry name" value="RALGAPB"/>
</dbReference>
<name>A0ABQ8X068_9EUKA</name>
<feature type="compositionally biased region" description="Acidic residues" evidence="2">
    <location>
        <begin position="760"/>
        <end position="777"/>
    </location>
</feature>
<keyword evidence="5" id="KW-1185">Reference proteome</keyword>
<dbReference type="InterPro" id="IPR035974">
    <property type="entry name" value="Rap/Ran-GAP_sf"/>
</dbReference>
<keyword evidence="1" id="KW-0343">GTPase activation</keyword>
<gene>
    <name evidence="4" type="ORF">M0813_00923</name>
</gene>
<protein>
    <recommendedName>
        <fullName evidence="3">Rap-GAP domain-containing protein</fullName>
    </recommendedName>
</protein>
<dbReference type="EMBL" id="JAOAOG010000346">
    <property type="protein sequence ID" value="KAJ6225958.1"/>
    <property type="molecule type" value="Genomic_DNA"/>
</dbReference>
<proteinExistence type="predicted"/>
<accession>A0ABQ8X068</accession>
<evidence type="ECO:0000313" key="4">
    <source>
        <dbReference type="EMBL" id="KAJ6225958.1"/>
    </source>
</evidence>
<feature type="domain" description="Rap-GAP" evidence="3">
    <location>
        <begin position="1000"/>
        <end position="1209"/>
    </location>
</feature>
<sequence length="1230" mass="142852">MFLPHIEVVTPLRQNKDSGVLIKFPPAIKQTIIKSVLQILLDKKSPQDLLGSPFAIKWAMECTGQSFALSLDNHETISQGIQLYKRWLSGKSLPPQFGSQKQKYYRDIFGHFSLLFQLRKGINNNLAQTHVKLCLQVIEIFQKIGSKDEGYLDEESWEHLLFVVIGVCDNLLSQEASRIEPTLTQELTPHLLKVVFDLWLQSGTQKHKMWERFENAFIKWRHQLQTIIQWSATTFGLMSRVINVLYGKHEGTEDILILLPPTSKAKFLPSKIKLTDEKLIFFWQKTLDLLGDPNQIQNPEIFFQAMSGIRDLVTLFLKIGTRKKYDIKYEQEYLPDQPDGNSILHIFGKSLFTAVQLARPGFEEGTECCYSILCNIFMTSQTKPFLESYITRFYESLIRAFENEKTSGRSICAILCNTTKIFSTDLPGIHILVPFYLDIIERIVVKKTLPPNYSVRVENLRKSCIEIILTLVCLPRYLTDLAIQSVRTSLKLENLKIKTFEDFKPFLMQILLKGFSNENDARNACFLLYSMGIYLLETINDLPGISSLVILTCQNFLCNPKSTQLKWPISVSLTALHLLNLIADKTEIINTQSNVTIPNLISSLSKLINNYINEPSILPQEDMETLVCTIFTVIDSYIMQSQWIYSHPKVLIQIMKSIELSIRDPVVGKTKKKQTKTFQSIKIKDAAMYLFHRLFKEVGNFPIATGPSTKSTTINETTIRDAFGLNEDEFNQLSTFLMIKRSRLMTIFEEPEISKKSENEKEEEEEEQRIIEKEEEEEETNDEKKLIILIRDINGKYAWRVRFRSLPLSKKLIPQSQWEKHIWNGEPRPPVYKQEMLLSQEQAHEQEIEFGLDGTILDYFSVDRELQHNCLTHVMGIQHRLEEVYRFIEEETALTETKLQRTKQIKRDYSWITEKRTIKKNNINDDDDDEDDDDLEKNQNEIEMEKNVINKNKGKSDKKNAMLYTFNNSRLFLANLGLIKLDGEDYVDIIEPNRNFRKSLGLLDKFPERITHTCSVFYIGPGQNRLTNPKAIYQNQQGSKDFQTFLTELGWIVDLQTHEGFKGGLDPELTGKYTPYYSNYSLELIFHVSTMIKFKEDPIDNKKNFLSKNRVVVVWVDDKRLFDPKLIKLGKNTLFIIIKPHHTGLFYITIENYLTSVIYGPLLSNTLLSRRLLAELVRKTIILNEHQLAISERSLVEPLRYRMGNLKAINNRFKINLDTTRFYTKLFSKK</sequence>
<dbReference type="Proteomes" id="UP001150062">
    <property type="component" value="Unassembled WGS sequence"/>
</dbReference>
<organism evidence="4 5">
    <name type="scientific">Anaeramoeba flamelloides</name>
    <dbReference type="NCBI Taxonomy" id="1746091"/>
    <lineage>
        <taxon>Eukaryota</taxon>
        <taxon>Metamonada</taxon>
        <taxon>Anaeramoebidae</taxon>
        <taxon>Anaeramoeba</taxon>
    </lineage>
</organism>
<feature type="region of interest" description="Disordered" evidence="2">
    <location>
        <begin position="754"/>
        <end position="777"/>
    </location>
</feature>
<evidence type="ECO:0000256" key="2">
    <source>
        <dbReference type="SAM" id="MobiDB-lite"/>
    </source>
</evidence>
<evidence type="ECO:0000256" key="1">
    <source>
        <dbReference type="ARBA" id="ARBA00022468"/>
    </source>
</evidence>
<evidence type="ECO:0000259" key="3">
    <source>
        <dbReference type="PROSITE" id="PS50085"/>
    </source>
</evidence>
<dbReference type="Gene3D" id="3.40.50.11210">
    <property type="entry name" value="Rap/Ran-GAP"/>
    <property type="match status" value="1"/>
</dbReference>
<dbReference type="Pfam" id="PF20412">
    <property type="entry name" value="RALGAPB_N"/>
    <property type="match status" value="1"/>
</dbReference>